<comment type="caution">
    <text evidence="2">The sequence shown here is derived from an EMBL/GenBank/DDBJ whole genome shotgun (WGS) entry which is preliminary data.</text>
</comment>
<dbReference type="RefSeq" id="WP_115100185.1">
    <property type="nucleotide sequence ID" value="NZ_QHKS01000004.1"/>
</dbReference>
<dbReference type="InterPro" id="IPR051058">
    <property type="entry name" value="GDSL_Est/Lipase"/>
</dbReference>
<evidence type="ECO:0000313" key="2">
    <source>
        <dbReference type="EMBL" id="RDK03424.1"/>
    </source>
</evidence>
<accession>A0A370NCV9</accession>
<dbReference type="PANTHER" id="PTHR45648:SF22">
    <property type="entry name" value="GDSL LIPASE_ACYLHYDROLASE FAMILY PROTEIN (AFU_ORTHOLOGUE AFUA_4G14700)"/>
    <property type="match status" value="1"/>
</dbReference>
<dbReference type="Pfam" id="PF00657">
    <property type="entry name" value="Lipase_GDSL"/>
    <property type="match status" value="1"/>
</dbReference>
<evidence type="ECO:0000313" key="3">
    <source>
        <dbReference type="Proteomes" id="UP000254875"/>
    </source>
</evidence>
<dbReference type="AlphaFoldDB" id="A0A370NCV9"/>
<evidence type="ECO:0000256" key="1">
    <source>
        <dbReference type="ARBA" id="ARBA00022801"/>
    </source>
</evidence>
<proteinExistence type="predicted"/>
<dbReference type="EMBL" id="QHKS01000004">
    <property type="protein sequence ID" value="RDK03424.1"/>
    <property type="molecule type" value="Genomic_DNA"/>
</dbReference>
<dbReference type="SUPFAM" id="SSF52266">
    <property type="entry name" value="SGNH hydrolase"/>
    <property type="match status" value="1"/>
</dbReference>
<dbReference type="PANTHER" id="PTHR45648">
    <property type="entry name" value="GDSL LIPASE/ACYLHYDROLASE FAMILY PROTEIN (AFU_ORTHOLOGUE AFUA_4G14700)"/>
    <property type="match status" value="1"/>
</dbReference>
<name>A0A370NCV9_9BURK</name>
<dbReference type="GO" id="GO:0016788">
    <property type="term" value="F:hydrolase activity, acting on ester bonds"/>
    <property type="evidence" value="ECO:0007669"/>
    <property type="project" value="InterPro"/>
</dbReference>
<dbReference type="Proteomes" id="UP000254875">
    <property type="component" value="Unassembled WGS sequence"/>
</dbReference>
<dbReference type="CDD" id="cd01846">
    <property type="entry name" value="fatty_acyltransferase_like"/>
    <property type="match status" value="1"/>
</dbReference>
<organism evidence="2 3">
    <name type="scientific">Paraburkholderia lacunae</name>
    <dbReference type="NCBI Taxonomy" id="2211104"/>
    <lineage>
        <taxon>Bacteria</taxon>
        <taxon>Pseudomonadati</taxon>
        <taxon>Pseudomonadota</taxon>
        <taxon>Betaproteobacteria</taxon>
        <taxon>Burkholderiales</taxon>
        <taxon>Burkholderiaceae</taxon>
        <taxon>Paraburkholderia</taxon>
    </lineage>
</organism>
<keyword evidence="3" id="KW-1185">Reference proteome</keyword>
<dbReference type="Gene3D" id="3.40.50.1110">
    <property type="entry name" value="SGNH hydrolase"/>
    <property type="match status" value="1"/>
</dbReference>
<sequence>MANAHRQKWMQIILALTVLALPGVAGAALTFSSIVVFGTSLSDPGNAFTLLAHPPAGMNLGVNVAQSTPPYDTLDESLVPIAPYAKGGHHFSNGATWIEQFAIGTGLAANAQPAFQSSSGNARNYAVGGARATPYPNTVNLPDQVKTFLQDVNQIAASDALYVIEMGSNDLRDALAAYLTVYLKTGSQSQAAAAANLILTGALNGIAQSVQTLHHFGANKFLIWNAPRIDLVPAVQAFGPGAVGVALKLVAGFDQGLAQIVSSSAALGIQIAQMDISGQMAAIFQSPRNFGFTNVTNPCVTPDTPPFTCQQPDDYFFWDGIHPTKAVHALLAQLAVRTLAQYPGP</sequence>
<dbReference type="InterPro" id="IPR036514">
    <property type="entry name" value="SGNH_hydro_sf"/>
</dbReference>
<protein>
    <submittedName>
        <fullName evidence="2">GDSL family lipase</fullName>
    </submittedName>
</protein>
<dbReference type="OrthoDB" id="5292073at2"/>
<reference evidence="3" key="1">
    <citation type="submission" date="2018-05" db="EMBL/GenBank/DDBJ databases">
        <authorList>
            <person name="Feng T."/>
        </authorList>
    </citation>
    <scope>NUCLEOTIDE SEQUENCE [LARGE SCALE GENOMIC DNA]</scope>
    <source>
        <strain evidence="3">S27</strain>
    </source>
</reference>
<keyword evidence="1" id="KW-0378">Hydrolase</keyword>
<gene>
    <name evidence="2" type="ORF">DLM46_07805</name>
</gene>
<dbReference type="InterPro" id="IPR001087">
    <property type="entry name" value="GDSL"/>
</dbReference>